<dbReference type="Proteomes" id="UP000271193">
    <property type="component" value="Chromosome"/>
</dbReference>
<dbReference type="GeneID" id="99066607"/>
<dbReference type="OrthoDB" id="1072981at2"/>
<evidence type="ECO:0000313" key="3">
    <source>
        <dbReference type="Proteomes" id="UP000271193"/>
    </source>
</evidence>
<feature type="transmembrane region" description="Helical" evidence="1">
    <location>
        <begin position="104"/>
        <end position="124"/>
    </location>
</feature>
<dbReference type="InterPro" id="IPR012861">
    <property type="entry name" value="DUF1634"/>
</dbReference>
<dbReference type="Pfam" id="PF07843">
    <property type="entry name" value="DUF1634"/>
    <property type="match status" value="1"/>
</dbReference>
<keyword evidence="1" id="KW-0472">Membrane</keyword>
<dbReference type="RefSeq" id="WP_123871198.1">
    <property type="nucleotide sequence ID" value="NZ_CP033931.1"/>
</dbReference>
<keyword evidence="3" id="KW-1185">Reference proteome</keyword>
<proteinExistence type="predicted"/>
<accession>A0A3G6TJI9</accession>
<sequence>MKVTDETIQKIVSNVLKYGVRTVLITGIVGGTILLSKHSTEIVDYSQFKEKDESIFTVINQIFQGAVEFNGSSIVYIGILILFATPLLRLLLSLISFILEKDKLYTFITILVVIIICSSVYFGFGH</sequence>
<reference evidence="3" key="1">
    <citation type="submission" date="2018-11" db="EMBL/GenBank/DDBJ databases">
        <title>Proposal to divide the Flavobacteriaceae and reorganize its genera based on Amino Acid Identity values calculated from whole genome sequences.</title>
        <authorList>
            <person name="Nicholson A.C."/>
            <person name="Gulvik C.A."/>
            <person name="Whitney A.M."/>
            <person name="Humrighouse B.W."/>
            <person name="Bell M."/>
            <person name="Holmes B."/>
            <person name="Steigerwalt A.G."/>
            <person name="Villarma A."/>
            <person name="Sheth M."/>
            <person name="Batra D."/>
            <person name="Pryor J."/>
            <person name="Bernardet J.-F."/>
            <person name="Hugo C."/>
            <person name="Kampfer P."/>
            <person name="Newman J."/>
            <person name="McQuiston J.R."/>
        </authorList>
    </citation>
    <scope>NUCLEOTIDE SEQUENCE [LARGE SCALE GENOMIC DNA]</scope>
    <source>
        <strain evidence="3">G0229</strain>
    </source>
</reference>
<keyword evidence="1" id="KW-0812">Transmembrane</keyword>
<organism evidence="2 3">
    <name type="scientific">Chryseobacterium bernardetii</name>
    <dbReference type="NCBI Taxonomy" id="1241978"/>
    <lineage>
        <taxon>Bacteria</taxon>
        <taxon>Pseudomonadati</taxon>
        <taxon>Bacteroidota</taxon>
        <taxon>Flavobacteriia</taxon>
        <taxon>Flavobacteriales</taxon>
        <taxon>Weeksellaceae</taxon>
        <taxon>Chryseobacterium group</taxon>
        <taxon>Chryseobacterium</taxon>
    </lineage>
</organism>
<dbReference type="KEGG" id="cben:EG339_17515"/>
<dbReference type="EMBL" id="CP033932">
    <property type="protein sequence ID" value="AZB26260.1"/>
    <property type="molecule type" value="Genomic_DNA"/>
</dbReference>
<dbReference type="AlphaFoldDB" id="A0A3G6TJI9"/>
<keyword evidence="1" id="KW-1133">Transmembrane helix</keyword>
<evidence type="ECO:0000313" key="2">
    <source>
        <dbReference type="EMBL" id="AZB26260.1"/>
    </source>
</evidence>
<gene>
    <name evidence="2" type="ORF">EG339_17515</name>
</gene>
<feature type="transmembrane region" description="Helical" evidence="1">
    <location>
        <begin position="73"/>
        <end position="92"/>
    </location>
</feature>
<name>A0A3G6TJI9_9FLAO</name>
<protein>
    <submittedName>
        <fullName evidence="2">DUF1634 domain-containing protein</fullName>
    </submittedName>
</protein>
<evidence type="ECO:0000256" key="1">
    <source>
        <dbReference type="SAM" id="Phobius"/>
    </source>
</evidence>